<reference evidence="2 3" key="1">
    <citation type="submission" date="2019-03" db="EMBL/GenBank/DDBJ databases">
        <title>Draft genome sequence of Xylaria hypoxylon DSM 108379, a ubiquitous saprotrophic-parasitic fungi on hardwood.</title>
        <authorList>
            <person name="Buettner E."/>
            <person name="Leonhardt S."/>
            <person name="Gebauer A.M."/>
            <person name="Liers C."/>
            <person name="Hofrichter M."/>
            <person name="Kellner H."/>
        </authorList>
    </citation>
    <scope>NUCLEOTIDE SEQUENCE [LARGE SCALE GENOMIC DNA]</scope>
    <source>
        <strain evidence="2 3">DSM 108379</strain>
    </source>
</reference>
<name>A0A4Z0Y684_9PEZI</name>
<comment type="caution">
    <text evidence="2">The sequence shown here is derived from an EMBL/GenBank/DDBJ whole genome shotgun (WGS) entry which is preliminary data.</text>
</comment>
<evidence type="ECO:0000313" key="2">
    <source>
        <dbReference type="EMBL" id="TGJ78387.1"/>
    </source>
</evidence>
<sequence>MGAFLSYLLVSQKGRPQSPDSDAESDRASESTIAVPDGDGTCSPPPDFESIGSDLWNSENHDIRAHKFFDAVNWQALASIATGCRDGIQCSYLDAEGFSMGQFNMVRRLDFVDGVRWVARVQMPPGVTSIPLERYNGRRAHEIEVASMKFF</sequence>
<feature type="region of interest" description="Disordered" evidence="1">
    <location>
        <begin position="12"/>
        <end position="54"/>
    </location>
</feature>
<evidence type="ECO:0000313" key="3">
    <source>
        <dbReference type="Proteomes" id="UP000297716"/>
    </source>
</evidence>
<protein>
    <submittedName>
        <fullName evidence="2">Uncharacterized protein</fullName>
    </submittedName>
</protein>
<gene>
    <name evidence="2" type="ORF">E0Z10_g10375</name>
</gene>
<organism evidence="2 3">
    <name type="scientific">Xylaria hypoxylon</name>
    <dbReference type="NCBI Taxonomy" id="37992"/>
    <lineage>
        <taxon>Eukaryota</taxon>
        <taxon>Fungi</taxon>
        <taxon>Dikarya</taxon>
        <taxon>Ascomycota</taxon>
        <taxon>Pezizomycotina</taxon>
        <taxon>Sordariomycetes</taxon>
        <taxon>Xylariomycetidae</taxon>
        <taxon>Xylariales</taxon>
        <taxon>Xylariaceae</taxon>
        <taxon>Xylaria</taxon>
    </lineage>
</organism>
<dbReference type="OrthoDB" id="10003767at2759"/>
<dbReference type="EMBL" id="SKBN01000398">
    <property type="protein sequence ID" value="TGJ78387.1"/>
    <property type="molecule type" value="Genomic_DNA"/>
</dbReference>
<proteinExistence type="predicted"/>
<dbReference type="Proteomes" id="UP000297716">
    <property type="component" value="Unassembled WGS sequence"/>
</dbReference>
<feature type="non-terminal residue" evidence="2">
    <location>
        <position position="151"/>
    </location>
</feature>
<accession>A0A4Z0Y684</accession>
<keyword evidence="3" id="KW-1185">Reference proteome</keyword>
<dbReference type="AlphaFoldDB" id="A0A4Z0Y684"/>
<dbReference type="STRING" id="37992.A0A4Z0Y684"/>
<evidence type="ECO:0000256" key="1">
    <source>
        <dbReference type="SAM" id="MobiDB-lite"/>
    </source>
</evidence>